<feature type="region of interest" description="Disordered" evidence="1">
    <location>
        <begin position="691"/>
        <end position="800"/>
    </location>
</feature>
<feature type="compositionally biased region" description="Low complexity" evidence="1">
    <location>
        <begin position="237"/>
        <end position="250"/>
    </location>
</feature>
<comment type="caution">
    <text evidence="2">The sequence shown here is derived from an EMBL/GenBank/DDBJ whole genome shotgun (WGS) entry which is preliminary data.</text>
</comment>
<evidence type="ECO:0000256" key="1">
    <source>
        <dbReference type="SAM" id="MobiDB-lite"/>
    </source>
</evidence>
<feature type="region of interest" description="Disordered" evidence="1">
    <location>
        <begin position="613"/>
        <end position="668"/>
    </location>
</feature>
<feature type="region of interest" description="Disordered" evidence="1">
    <location>
        <begin position="148"/>
        <end position="205"/>
    </location>
</feature>
<proteinExistence type="predicted"/>
<feature type="compositionally biased region" description="Basic and acidic residues" evidence="1">
    <location>
        <begin position="264"/>
        <end position="300"/>
    </location>
</feature>
<sequence length="800" mass="91073">MLLGRRIGAKALTWQTTRIQSSHQVRLLASYRPSLPKNVENNTRVNTILKVQNAVALTSSKLTLDSLTTDDQRRDYLWSRREQILKILPGREWKKVFAIARRLFEYNYLIRPPPDKEFKKKMLENSGDLLIKFEQTPMWLTAEIKMLEGRDQEDKQETKEGSDMTNLPDTGGPVDKPVPDSLASAKEETSMDQNTASTTNVKASDQVPVIPDTQLFEKALGADAEDVSRYRNLVISPESEPAKTPATPTKKTIEKPITKSSAKPTEKSTEKSTEKAAEKPTDKSAERFLEKKATESAKEREKEISPIQLIFPEYKKVIRTSGREEEATVEKLNQLQMPEDKTTGAFEILQKLSRTLTTENVRPDLKPVFYPNQAAYALLAEATALLEEACFEFVKKRAPSVTAWPTFDCPEAQEYKRWVDLIIKLGKEHSKDGFKLPPKFVEGVGYGDIIRNSAAHRLPIHAPKLRELLRYSRLWIESLDVPEVAQKFERLEQSAADMQTDLENDYSPVVDEIREVLSRIKDRWDNVKQLEDKILEIQRSIRLEMTGIELEEKNMQDSLRKAQGIRYDRGQKFERQGFHDYVHGSLVEANETKAEAEEFPEEWREDEIITEELPVETETDSPAAENGRETPALEIPNITGAALLNRKENRKARQAVEETGRANSNKTKLARDYQGGLVSYEKDALPDIEDISLANSKRPGQKSEKTRSETELPEDLETKSTKAKEMNTEDQKSEEVKRVKDGPLGEQMGSKKTTPSEDESRDPKKAKEISFEGSNLSKDSDIGSLNNDPAKWYNPLSWFR</sequence>
<dbReference type="AlphaFoldDB" id="A0A437A2H2"/>
<protein>
    <submittedName>
        <fullName evidence="2">Uncharacterized protein</fullName>
    </submittedName>
</protein>
<dbReference type="GeneID" id="93585971"/>
<reference evidence="2 3" key="1">
    <citation type="submission" date="2019-01" db="EMBL/GenBank/DDBJ databases">
        <title>Intercellular communication is required for trap formation in the nematode-trapping fungus Duddingtonia flagrans.</title>
        <authorList>
            <person name="Youssar L."/>
            <person name="Wernet V."/>
            <person name="Hensel N."/>
            <person name="Hildebrandt H.-G."/>
            <person name="Fischer R."/>
        </authorList>
    </citation>
    <scope>NUCLEOTIDE SEQUENCE [LARGE SCALE GENOMIC DNA]</scope>
    <source>
        <strain evidence="2 3">CBS H-5679</strain>
    </source>
</reference>
<dbReference type="VEuPathDB" id="FungiDB:DFL_003660"/>
<organism evidence="2 3">
    <name type="scientific">Arthrobotrys flagrans</name>
    <name type="common">Nematode-trapping fungus</name>
    <name type="synonym">Trichothecium flagrans</name>
    <dbReference type="NCBI Taxonomy" id="97331"/>
    <lineage>
        <taxon>Eukaryota</taxon>
        <taxon>Fungi</taxon>
        <taxon>Dikarya</taxon>
        <taxon>Ascomycota</taxon>
        <taxon>Pezizomycotina</taxon>
        <taxon>Orbiliomycetes</taxon>
        <taxon>Orbiliales</taxon>
        <taxon>Orbiliaceae</taxon>
        <taxon>Arthrobotrys</taxon>
    </lineage>
</organism>
<evidence type="ECO:0000313" key="2">
    <source>
        <dbReference type="EMBL" id="RVD85336.1"/>
    </source>
</evidence>
<feature type="compositionally biased region" description="Basic and acidic residues" evidence="1">
    <location>
        <begin position="148"/>
        <end position="162"/>
    </location>
</feature>
<feature type="region of interest" description="Disordered" evidence="1">
    <location>
        <begin position="233"/>
        <end position="300"/>
    </location>
</feature>
<dbReference type="Proteomes" id="UP000283090">
    <property type="component" value="Unassembled WGS sequence"/>
</dbReference>
<feature type="compositionally biased region" description="Basic and acidic residues" evidence="1">
    <location>
        <begin position="761"/>
        <end position="770"/>
    </location>
</feature>
<accession>A0A437A2H2</accession>
<dbReference type="RefSeq" id="XP_067490880.1">
    <property type="nucleotide sequence ID" value="XM_067632630.1"/>
</dbReference>
<gene>
    <name evidence="2" type="ORF">DFL_003660</name>
</gene>
<keyword evidence="3" id="KW-1185">Reference proteome</keyword>
<dbReference type="EMBL" id="SAEB01000006">
    <property type="protein sequence ID" value="RVD85336.1"/>
    <property type="molecule type" value="Genomic_DNA"/>
</dbReference>
<dbReference type="STRING" id="97331.A0A437A2H2"/>
<evidence type="ECO:0000313" key="3">
    <source>
        <dbReference type="Proteomes" id="UP000283090"/>
    </source>
</evidence>
<feature type="compositionally biased region" description="Basic and acidic residues" evidence="1">
    <location>
        <begin position="701"/>
        <end position="743"/>
    </location>
</feature>
<feature type="compositionally biased region" description="Polar residues" evidence="1">
    <location>
        <begin position="191"/>
        <end position="203"/>
    </location>
</feature>
<feature type="compositionally biased region" description="Polar residues" evidence="1">
    <location>
        <begin position="772"/>
        <end position="787"/>
    </location>
</feature>
<dbReference type="OrthoDB" id="5324651at2759"/>
<name>A0A437A2H2_ARTFL</name>